<dbReference type="Proteomes" id="UP001335100">
    <property type="component" value="Unassembled WGS sequence"/>
</dbReference>
<evidence type="ECO:0000259" key="5">
    <source>
        <dbReference type="Pfam" id="PF04542"/>
    </source>
</evidence>
<dbReference type="InterPro" id="IPR014284">
    <property type="entry name" value="RNA_pol_sigma-70_dom"/>
</dbReference>
<feature type="domain" description="RNA polymerase sigma-70 region 2" evidence="5">
    <location>
        <begin position="15"/>
        <end position="79"/>
    </location>
</feature>
<dbReference type="PANTHER" id="PTHR43133">
    <property type="entry name" value="RNA POLYMERASE ECF-TYPE SIGMA FACTO"/>
    <property type="match status" value="1"/>
</dbReference>
<evidence type="ECO:0000313" key="8">
    <source>
        <dbReference type="Proteomes" id="UP001335100"/>
    </source>
</evidence>
<comment type="similarity">
    <text evidence="1">Belongs to the sigma-70 factor family. ECF subfamily.</text>
</comment>
<evidence type="ECO:0000256" key="3">
    <source>
        <dbReference type="ARBA" id="ARBA00023082"/>
    </source>
</evidence>
<dbReference type="NCBIfam" id="NF009180">
    <property type="entry name" value="PRK12528.1"/>
    <property type="match status" value="1"/>
</dbReference>
<dbReference type="InterPro" id="IPR013324">
    <property type="entry name" value="RNA_pol_sigma_r3/r4-like"/>
</dbReference>
<evidence type="ECO:0000256" key="2">
    <source>
        <dbReference type="ARBA" id="ARBA00023015"/>
    </source>
</evidence>
<organism evidence="7 8">
    <name type="scientific">Pseudomonas ulcerans</name>
    <dbReference type="NCBI Taxonomy" id="3115852"/>
    <lineage>
        <taxon>Bacteria</taxon>
        <taxon>Pseudomonadati</taxon>
        <taxon>Pseudomonadota</taxon>
        <taxon>Gammaproteobacteria</taxon>
        <taxon>Pseudomonadales</taxon>
        <taxon>Pseudomonadaceae</taxon>
        <taxon>Pseudomonas</taxon>
    </lineage>
</organism>
<dbReference type="Gene3D" id="1.10.10.10">
    <property type="entry name" value="Winged helix-like DNA-binding domain superfamily/Winged helix DNA-binding domain"/>
    <property type="match status" value="1"/>
</dbReference>
<keyword evidence="3" id="KW-0731">Sigma factor</keyword>
<dbReference type="CDD" id="cd06171">
    <property type="entry name" value="Sigma70_r4"/>
    <property type="match status" value="1"/>
</dbReference>
<dbReference type="InterPro" id="IPR007627">
    <property type="entry name" value="RNA_pol_sigma70_r2"/>
</dbReference>
<evidence type="ECO:0000256" key="4">
    <source>
        <dbReference type="ARBA" id="ARBA00023163"/>
    </source>
</evidence>
<dbReference type="NCBIfam" id="TIGR02937">
    <property type="entry name" value="sigma70-ECF"/>
    <property type="match status" value="1"/>
</dbReference>
<evidence type="ECO:0000259" key="6">
    <source>
        <dbReference type="Pfam" id="PF08281"/>
    </source>
</evidence>
<dbReference type="InterPro" id="IPR013249">
    <property type="entry name" value="RNA_pol_sigma70_r4_t2"/>
</dbReference>
<feature type="domain" description="RNA polymerase sigma factor 70 region 4 type 2" evidence="6">
    <location>
        <begin position="111"/>
        <end position="163"/>
    </location>
</feature>
<evidence type="ECO:0000256" key="1">
    <source>
        <dbReference type="ARBA" id="ARBA00010641"/>
    </source>
</evidence>
<dbReference type="InterPro" id="IPR036388">
    <property type="entry name" value="WH-like_DNA-bd_sf"/>
</dbReference>
<dbReference type="SUPFAM" id="SSF88946">
    <property type="entry name" value="Sigma2 domain of RNA polymerase sigma factors"/>
    <property type="match status" value="1"/>
</dbReference>
<gene>
    <name evidence="7" type="ORF">V0R50_08080</name>
</gene>
<keyword evidence="8" id="KW-1185">Reference proteome</keyword>
<keyword evidence="4" id="KW-0804">Transcription</keyword>
<dbReference type="SUPFAM" id="SSF88659">
    <property type="entry name" value="Sigma3 and sigma4 domains of RNA polymerase sigma factors"/>
    <property type="match status" value="1"/>
</dbReference>
<proteinExistence type="inferred from homology"/>
<evidence type="ECO:0000313" key="7">
    <source>
        <dbReference type="EMBL" id="MEE1933176.1"/>
    </source>
</evidence>
<comment type="caution">
    <text evidence="7">The sequence shown here is derived from an EMBL/GenBank/DDBJ whole genome shotgun (WGS) entry which is preliminary data.</text>
</comment>
<name>A0ABU7HNS9_9PSED</name>
<dbReference type="Pfam" id="PF04542">
    <property type="entry name" value="Sigma70_r2"/>
    <property type="match status" value="1"/>
</dbReference>
<sequence>MPASEVAPQHDVEVLYCDHHGWLQGWLRKRMGSVSDAADLTQDTFVSIITSGICREIREPRPFLVTVARRLMSRSYRRKLLETSYLEALAALPDEAAPSPEVQFLALEALQQVDQALDELPLLVKEAFLLAHFQGLSYAQIADRLKVSMSSVKQYLSRANRHCLFAIALQDCP</sequence>
<dbReference type="Pfam" id="PF08281">
    <property type="entry name" value="Sigma70_r4_2"/>
    <property type="match status" value="1"/>
</dbReference>
<accession>A0ABU7HNS9</accession>
<dbReference type="InterPro" id="IPR039425">
    <property type="entry name" value="RNA_pol_sigma-70-like"/>
</dbReference>
<reference evidence="7 8" key="1">
    <citation type="submission" date="2024-01" db="EMBL/GenBank/DDBJ databases">
        <title>Unpublished Manusciprt.</title>
        <authorList>
            <person name="Duman M."/>
            <person name="Valdes E.G."/>
            <person name="Ajmi N."/>
            <person name="Altun S."/>
            <person name="Saticioglu I.B."/>
        </authorList>
    </citation>
    <scope>NUCLEOTIDE SEQUENCE [LARGE SCALE GENOMIC DNA]</scope>
    <source>
        <strain evidence="7 8">148P</strain>
    </source>
</reference>
<keyword evidence="2" id="KW-0805">Transcription regulation</keyword>
<dbReference type="EMBL" id="JAZDQJ010000006">
    <property type="protein sequence ID" value="MEE1933176.1"/>
    <property type="molecule type" value="Genomic_DNA"/>
</dbReference>
<dbReference type="PANTHER" id="PTHR43133:SF63">
    <property type="entry name" value="RNA POLYMERASE SIGMA FACTOR FECI-RELATED"/>
    <property type="match status" value="1"/>
</dbReference>
<dbReference type="RefSeq" id="WP_330074064.1">
    <property type="nucleotide sequence ID" value="NZ_JAZDQJ010000006.1"/>
</dbReference>
<protein>
    <submittedName>
        <fullName evidence="7">Sigma-70 family RNA polymerase sigma factor</fullName>
    </submittedName>
</protein>
<dbReference type="InterPro" id="IPR013325">
    <property type="entry name" value="RNA_pol_sigma_r2"/>
</dbReference>
<dbReference type="Gene3D" id="1.10.1740.10">
    <property type="match status" value="1"/>
</dbReference>